<proteinExistence type="predicted"/>
<keyword evidence="2" id="KW-1185">Reference proteome</keyword>
<dbReference type="EMBL" id="LFZO01000231">
    <property type="protein sequence ID" value="KXT10965.1"/>
    <property type="molecule type" value="Genomic_DNA"/>
</dbReference>
<protein>
    <submittedName>
        <fullName evidence="1">Uncharacterized protein</fullName>
    </submittedName>
</protein>
<sequence>MNDGRWFSRPPSPMGLFSKLPSHIRDRIWRNAVTYGADFVITSYWGDGKLSYHRGLVPRNDPPNSRGLVANEDNVRALQLVSGQIRQETNELFYKQNYFSFLNDTQFEGNDVSSLISNFQSQIGVHNFSAIRGLRFIIHAVRHITPWNPTNQQPLIEQITNDLMAFIRVANSHCTVISNIDVCVSLSLDLDGDLISPKTQIEYQDPQLPGLGVLRAVWQHGETYAMSGRTWRLAGMRCGRQKAAVHVWCGLSSEGLDDGIERLTKRAEAEKQALEDIEDVQYARRLAGRRAEAILEAVRCLRKSKENLVGVLPVRPEA</sequence>
<dbReference type="AlphaFoldDB" id="A0A139I8N5"/>
<accession>A0A139I8N5</accession>
<reference evidence="1 2" key="1">
    <citation type="submission" date="2015-07" db="EMBL/GenBank/DDBJ databases">
        <title>Comparative genomics of the Sigatoka disease complex on banana suggests a link between parallel evolutionary changes in Pseudocercospora fijiensis and Pseudocercospora eumusae and increased virulence on the banana host.</title>
        <authorList>
            <person name="Chang T.-C."/>
            <person name="Salvucci A."/>
            <person name="Crous P.W."/>
            <person name="Stergiopoulos I."/>
        </authorList>
    </citation>
    <scope>NUCLEOTIDE SEQUENCE [LARGE SCALE GENOMIC DNA]</scope>
    <source>
        <strain evidence="1 2">CBS 116634</strain>
    </source>
</reference>
<name>A0A139I8N5_9PEZI</name>
<evidence type="ECO:0000313" key="1">
    <source>
        <dbReference type="EMBL" id="KXT10965.1"/>
    </source>
</evidence>
<dbReference type="Proteomes" id="UP000073492">
    <property type="component" value="Unassembled WGS sequence"/>
</dbReference>
<evidence type="ECO:0000313" key="2">
    <source>
        <dbReference type="Proteomes" id="UP000073492"/>
    </source>
</evidence>
<comment type="caution">
    <text evidence="1">The sequence shown here is derived from an EMBL/GenBank/DDBJ whole genome shotgun (WGS) entry which is preliminary data.</text>
</comment>
<organism evidence="1 2">
    <name type="scientific">Pseudocercospora musae</name>
    <dbReference type="NCBI Taxonomy" id="113226"/>
    <lineage>
        <taxon>Eukaryota</taxon>
        <taxon>Fungi</taxon>
        <taxon>Dikarya</taxon>
        <taxon>Ascomycota</taxon>
        <taxon>Pezizomycotina</taxon>
        <taxon>Dothideomycetes</taxon>
        <taxon>Dothideomycetidae</taxon>
        <taxon>Mycosphaerellales</taxon>
        <taxon>Mycosphaerellaceae</taxon>
        <taxon>Pseudocercospora</taxon>
    </lineage>
</organism>
<gene>
    <name evidence="1" type="ORF">AC579_7168</name>
</gene>